<keyword evidence="3" id="KW-1185">Reference proteome</keyword>
<feature type="chain" id="PRO_5002725226" evidence="1">
    <location>
        <begin position="20"/>
        <end position="182"/>
    </location>
</feature>
<sequence length="182" mass="19141">MTRWAMIVTAALAASPAPAVTPLEAAAANVRLGLQLCISNGRVPEAAIAAFQAAGFSYEIEDFGGGPTDILHWFYAPGNTAHIAVIGDPARPECRVTTEQFGVTHGVPFVGQVLGQLYPGFFEPGNMENTPPIVPGGANPSYRKCTGFVGWNGQRPIVIEIGNAGQDPVCVEDGTMQVMVML</sequence>
<name>A8LJL0_DINSH</name>
<dbReference type="STRING" id="398580.Dshi_2880"/>
<dbReference type="HOGENOM" id="CLU_1479824_0_0_5"/>
<dbReference type="eggNOG" id="ENOG50346SQ">
    <property type="taxonomic scope" value="Bacteria"/>
</dbReference>
<evidence type="ECO:0000313" key="2">
    <source>
        <dbReference type="EMBL" id="ABV94613.1"/>
    </source>
</evidence>
<keyword evidence="1" id="KW-0732">Signal</keyword>
<dbReference type="AlphaFoldDB" id="A8LJL0"/>
<evidence type="ECO:0000313" key="3">
    <source>
        <dbReference type="Proteomes" id="UP000006833"/>
    </source>
</evidence>
<protein>
    <submittedName>
        <fullName evidence="2">Uncharacterized protein</fullName>
    </submittedName>
</protein>
<evidence type="ECO:0000256" key="1">
    <source>
        <dbReference type="SAM" id="SignalP"/>
    </source>
</evidence>
<gene>
    <name evidence="2" type="ordered locus">Dshi_2880</name>
</gene>
<dbReference type="OrthoDB" id="7872817at2"/>
<feature type="signal peptide" evidence="1">
    <location>
        <begin position="1"/>
        <end position="19"/>
    </location>
</feature>
<proteinExistence type="predicted"/>
<dbReference type="RefSeq" id="WP_012179541.1">
    <property type="nucleotide sequence ID" value="NC_009952.1"/>
</dbReference>
<reference evidence="3" key="1">
    <citation type="journal article" date="2010" name="ISME J.">
        <title>The complete genome sequence of the algal symbiont Dinoroseobacter shibae: a hitchhiker's guide to life in the sea.</title>
        <authorList>
            <person name="Wagner-Dobler I."/>
            <person name="Ballhausen B."/>
            <person name="Berger M."/>
            <person name="Brinkhoff T."/>
            <person name="Buchholz I."/>
            <person name="Bunk B."/>
            <person name="Cypionka H."/>
            <person name="Daniel R."/>
            <person name="Drepper T."/>
            <person name="Gerdts G."/>
            <person name="Hahnke S."/>
            <person name="Han C."/>
            <person name="Jahn D."/>
            <person name="Kalhoefer D."/>
            <person name="Kiss H."/>
            <person name="Klenk H.P."/>
            <person name="Kyrpides N."/>
            <person name="Liebl W."/>
            <person name="Liesegang H."/>
            <person name="Meincke L."/>
            <person name="Pati A."/>
            <person name="Petersen J."/>
            <person name="Piekarski T."/>
            <person name="Pommerenke C."/>
            <person name="Pradella S."/>
            <person name="Pukall R."/>
            <person name="Rabus R."/>
            <person name="Stackebrandt E."/>
            <person name="Thole S."/>
            <person name="Thompson L."/>
            <person name="Tielen P."/>
            <person name="Tomasch J."/>
            <person name="von Jan M."/>
            <person name="Wanphrut N."/>
            <person name="Wichels A."/>
            <person name="Zech H."/>
            <person name="Simon M."/>
        </authorList>
    </citation>
    <scope>NUCLEOTIDE SEQUENCE [LARGE SCALE GENOMIC DNA]</scope>
    <source>
        <strain evidence="3">DSM 16493 / NCIMB 14021 / DFL 12</strain>
    </source>
</reference>
<dbReference type="EMBL" id="CP000830">
    <property type="protein sequence ID" value="ABV94613.1"/>
    <property type="molecule type" value="Genomic_DNA"/>
</dbReference>
<dbReference type="KEGG" id="dsh:Dshi_2880"/>
<accession>A8LJL0</accession>
<organism evidence="2 3">
    <name type="scientific">Dinoroseobacter shibae (strain DSM 16493 / NCIMB 14021 / DFL 12)</name>
    <dbReference type="NCBI Taxonomy" id="398580"/>
    <lineage>
        <taxon>Bacteria</taxon>
        <taxon>Pseudomonadati</taxon>
        <taxon>Pseudomonadota</taxon>
        <taxon>Alphaproteobacteria</taxon>
        <taxon>Rhodobacterales</taxon>
        <taxon>Roseobacteraceae</taxon>
        <taxon>Dinoroseobacter</taxon>
    </lineage>
</organism>
<dbReference type="Proteomes" id="UP000006833">
    <property type="component" value="Chromosome"/>
</dbReference>